<feature type="domain" description="Fumarate reductase/succinate dehydrogenase flavoprotein-like C-terminal" evidence="13">
    <location>
        <begin position="490"/>
        <end position="616"/>
    </location>
</feature>
<dbReference type="InterPro" id="IPR015939">
    <property type="entry name" value="Fum_Rdtase/Succ_DH_flav-like_C"/>
</dbReference>
<feature type="active site" description="Proton acceptor" evidence="10">
    <location>
        <position position="321"/>
    </location>
</feature>
<evidence type="ECO:0000256" key="1">
    <source>
        <dbReference type="ARBA" id="ARBA00001974"/>
    </source>
</evidence>
<feature type="binding site" evidence="11">
    <location>
        <position position="415"/>
    </location>
    <ligand>
        <name>FAD</name>
        <dbReference type="ChEBI" id="CHEBI:57692"/>
    </ligand>
</feature>
<feature type="binding site" evidence="11">
    <location>
        <begin position="54"/>
        <end position="59"/>
    </location>
    <ligand>
        <name>FAD</name>
        <dbReference type="ChEBI" id="CHEBI:57692"/>
    </ligand>
</feature>
<evidence type="ECO:0000256" key="4">
    <source>
        <dbReference type="ARBA" id="ARBA00022448"/>
    </source>
</evidence>
<dbReference type="GO" id="GO:0005886">
    <property type="term" value="C:plasma membrane"/>
    <property type="evidence" value="ECO:0007669"/>
    <property type="project" value="TreeGrafter"/>
</dbReference>
<feature type="binding site" evidence="11">
    <location>
        <begin position="79"/>
        <end position="94"/>
    </location>
    <ligand>
        <name>FAD</name>
        <dbReference type="ChEBI" id="CHEBI:57692"/>
    </ligand>
</feature>
<dbReference type="FunFam" id="3.90.700.10:FF:000001">
    <property type="entry name" value="Mitochondrial succinate dehydrogenase flavoprotein subunit"/>
    <property type="match status" value="1"/>
</dbReference>
<evidence type="ECO:0000256" key="11">
    <source>
        <dbReference type="PIRSR" id="PIRSR630664-51"/>
    </source>
</evidence>
<dbReference type="GO" id="GO:0000104">
    <property type="term" value="F:succinate dehydrogenase activity"/>
    <property type="evidence" value="ECO:0007669"/>
    <property type="project" value="TreeGrafter"/>
</dbReference>
<accession>A0A1D7TI47</accession>
<dbReference type="InterPro" id="IPR003953">
    <property type="entry name" value="FAD-dep_OxRdtase_2_FAD-bd"/>
</dbReference>
<keyword evidence="5 11" id="KW-0285">Flavoprotein</keyword>
<dbReference type="Pfam" id="PF00890">
    <property type="entry name" value="FAD_binding_2"/>
    <property type="match status" value="1"/>
</dbReference>
<feature type="binding site" evidence="11">
    <location>
        <position position="289"/>
    </location>
    <ligand>
        <name>substrate</name>
    </ligand>
</feature>
<evidence type="ECO:0000256" key="6">
    <source>
        <dbReference type="ARBA" id="ARBA00022827"/>
    </source>
</evidence>
<comment type="similarity">
    <text evidence="3">Belongs to the FAD-dependent oxidoreductase 2 family. FRD/SDH subfamily.</text>
</comment>
<dbReference type="PIRSF" id="PIRSF000171">
    <property type="entry name" value="SDHA_APRA_LASPO"/>
    <property type="match status" value="1"/>
</dbReference>
<organism evidence="14 15">
    <name type="scientific">Sulfurospirillum halorespirans DSM 13726</name>
    <dbReference type="NCBI Taxonomy" id="1193502"/>
    <lineage>
        <taxon>Bacteria</taxon>
        <taxon>Pseudomonadati</taxon>
        <taxon>Campylobacterota</taxon>
        <taxon>Epsilonproteobacteria</taxon>
        <taxon>Campylobacterales</taxon>
        <taxon>Sulfurospirillaceae</taxon>
        <taxon>Sulfurospirillum</taxon>
    </lineage>
</organism>
<dbReference type="InterPro" id="IPR037099">
    <property type="entry name" value="Fum_R/Succ_DH_flav-like_C_sf"/>
</dbReference>
<dbReference type="GO" id="GO:0022900">
    <property type="term" value="P:electron transport chain"/>
    <property type="evidence" value="ECO:0007669"/>
    <property type="project" value="InterPro"/>
</dbReference>
<dbReference type="SUPFAM" id="SSF51905">
    <property type="entry name" value="FAD/NAD(P)-binding domain"/>
    <property type="match status" value="1"/>
</dbReference>
<evidence type="ECO:0000256" key="2">
    <source>
        <dbReference type="ARBA" id="ARBA00004170"/>
    </source>
</evidence>
<reference evidence="15" key="1">
    <citation type="submission" date="2016-08" db="EMBL/GenBank/DDBJ databases">
        <title>Complete genome sequence of the organohalide-respiring Epsilonproteobacterium Sulfurospirillum halorespirans.</title>
        <authorList>
            <person name="Goris T."/>
            <person name="Zimmermann J."/>
            <person name="Schenz B."/>
            <person name="Lemos M."/>
            <person name="Hackermueller J."/>
            <person name="Diekert G."/>
        </authorList>
    </citation>
    <scope>NUCLEOTIDE SEQUENCE [LARGE SCALE GENOMIC DNA]</scope>
    <source>
        <strain>DSM 13726</strain>
        <strain evidence="15">PCE-M2</strain>
    </source>
</reference>
<dbReference type="InterPro" id="IPR036188">
    <property type="entry name" value="FAD/NAD-bd_sf"/>
</dbReference>
<keyword evidence="4" id="KW-0813">Transport</keyword>
<keyword evidence="15" id="KW-1185">Reference proteome</keyword>
<dbReference type="GO" id="GO:0050660">
    <property type="term" value="F:flavin adenine dinucleotide binding"/>
    <property type="evidence" value="ECO:0007669"/>
    <property type="project" value="InterPro"/>
</dbReference>
<feature type="domain" description="FAD-dependent oxidoreductase 2 FAD-binding" evidence="12">
    <location>
        <begin position="49"/>
        <end position="432"/>
    </location>
</feature>
<feature type="binding site" evidence="11">
    <location>
        <position position="277"/>
    </location>
    <ligand>
        <name>substrate</name>
    </ligand>
</feature>
<keyword evidence="7" id="KW-0249">Electron transport</keyword>
<dbReference type="Gene3D" id="3.50.50.60">
    <property type="entry name" value="FAD/NAD(P)-binding domain"/>
    <property type="match status" value="1"/>
</dbReference>
<dbReference type="InterPro" id="IPR014006">
    <property type="entry name" value="Succ_Dhase_FrdA_Gneg"/>
</dbReference>
<dbReference type="InterPro" id="IPR030664">
    <property type="entry name" value="SdhA/FrdA/AprA"/>
</dbReference>
<proteinExistence type="inferred from homology"/>
<feature type="binding site" evidence="11">
    <location>
        <position position="389"/>
    </location>
    <ligand>
        <name>substrate</name>
    </ligand>
</feature>
<dbReference type="Gene3D" id="3.90.700.10">
    <property type="entry name" value="Succinate dehydrogenase/fumarate reductase flavoprotein, catalytic domain"/>
    <property type="match status" value="1"/>
</dbReference>
<dbReference type="PANTHER" id="PTHR11632">
    <property type="entry name" value="SUCCINATE DEHYDROGENASE 2 FLAVOPROTEIN SUBUNIT"/>
    <property type="match status" value="1"/>
</dbReference>
<evidence type="ECO:0000256" key="10">
    <source>
        <dbReference type="PIRSR" id="PIRSR000171-1"/>
    </source>
</evidence>
<dbReference type="RefSeq" id="WP_069477542.1">
    <property type="nucleotide sequence ID" value="NZ_CP017111.1"/>
</dbReference>
<dbReference type="SUPFAM" id="SSF46977">
    <property type="entry name" value="Succinate dehydrogenase/fumarate reductase flavoprotein C-terminal domain"/>
    <property type="match status" value="1"/>
</dbReference>
<dbReference type="NCBIfam" id="NF042982">
    <property type="entry name" value="MFR_Fp_SdhA"/>
    <property type="match status" value="1"/>
</dbReference>
<keyword evidence="9" id="KW-0472">Membrane</keyword>
<dbReference type="PANTHER" id="PTHR11632:SF51">
    <property type="entry name" value="SUCCINATE DEHYDROGENASE [UBIQUINONE] FLAVOPROTEIN SUBUNIT, MITOCHONDRIAL"/>
    <property type="match status" value="1"/>
</dbReference>
<dbReference type="PATRIC" id="fig|1193502.14.peg.904"/>
<keyword evidence="6 11" id="KW-0274">FAD</keyword>
<evidence type="ECO:0000256" key="8">
    <source>
        <dbReference type="ARBA" id="ARBA00023002"/>
    </source>
</evidence>
<evidence type="ECO:0000259" key="13">
    <source>
        <dbReference type="Pfam" id="PF02910"/>
    </source>
</evidence>
<feature type="binding site" evidence="11">
    <location>
        <position position="256"/>
    </location>
    <ligand>
        <name>FAD</name>
        <dbReference type="ChEBI" id="CHEBI:57692"/>
    </ligand>
</feature>
<evidence type="ECO:0000313" key="14">
    <source>
        <dbReference type="EMBL" id="AOO64679.1"/>
    </source>
</evidence>
<dbReference type="AlphaFoldDB" id="A0A1D7TI47"/>
<dbReference type="EMBL" id="CP017111">
    <property type="protein sequence ID" value="AOO64679.1"/>
    <property type="molecule type" value="Genomic_DNA"/>
</dbReference>
<dbReference type="Gene3D" id="4.10.80.40">
    <property type="entry name" value="succinate dehydrogenase protein domain"/>
    <property type="match status" value="1"/>
</dbReference>
<dbReference type="Proteomes" id="UP000094609">
    <property type="component" value="Chromosome"/>
</dbReference>
<dbReference type="STRING" id="1193502.SHALO_0898"/>
<evidence type="ECO:0000256" key="9">
    <source>
        <dbReference type="ARBA" id="ARBA00023136"/>
    </source>
</evidence>
<keyword evidence="8" id="KW-0560">Oxidoreductase</keyword>
<protein>
    <submittedName>
        <fullName evidence="14">Periplasmic flavoprotein</fullName>
    </submittedName>
</protein>
<evidence type="ECO:0000313" key="15">
    <source>
        <dbReference type="Proteomes" id="UP000094609"/>
    </source>
</evidence>
<dbReference type="Pfam" id="PF02910">
    <property type="entry name" value="Succ_DH_flav_C"/>
    <property type="match status" value="1"/>
</dbReference>
<dbReference type="InterPro" id="IPR006311">
    <property type="entry name" value="TAT_signal"/>
</dbReference>
<dbReference type="InterPro" id="IPR027477">
    <property type="entry name" value="Succ_DH/fumarate_Rdtase_cat_sf"/>
</dbReference>
<dbReference type="PRINTS" id="PR00368">
    <property type="entry name" value="FADPNR"/>
</dbReference>
<evidence type="ECO:0000259" key="12">
    <source>
        <dbReference type="Pfam" id="PF00890"/>
    </source>
</evidence>
<evidence type="ECO:0000256" key="3">
    <source>
        <dbReference type="ARBA" id="ARBA00008040"/>
    </source>
</evidence>
<evidence type="ECO:0000256" key="5">
    <source>
        <dbReference type="ARBA" id="ARBA00022630"/>
    </source>
</evidence>
<feature type="binding site" evidence="11">
    <location>
        <begin position="431"/>
        <end position="432"/>
    </location>
    <ligand>
        <name>FAD</name>
        <dbReference type="ChEBI" id="CHEBI:57692"/>
    </ligand>
</feature>
<dbReference type="GO" id="GO:0009061">
    <property type="term" value="P:anaerobic respiration"/>
    <property type="evidence" value="ECO:0007669"/>
    <property type="project" value="TreeGrafter"/>
</dbReference>
<dbReference type="GO" id="GO:0009055">
    <property type="term" value="F:electron transfer activity"/>
    <property type="evidence" value="ECO:0007669"/>
    <property type="project" value="TreeGrafter"/>
</dbReference>
<dbReference type="Gene3D" id="1.20.58.100">
    <property type="entry name" value="Fumarate reductase/succinate dehydrogenase flavoprotein-like, C-terminal domain"/>
    <property type="match status" value="1"/>
</dbReference>
<sequence length="616" mass="66946">MSEQFTRREFLQSACITMGALAVSTGGVEQAFAATSTSTPNTSGMPTCDVLIIGSGAAGLRAAVAARKKNPNLSVVVVSKVMPTRSATTMAEGGINGVIDFSEGDSFELHAKDTVKGGDFLVDQDTALKFATYAGAAIHELDYLGMPFSRNAKGEVNKRYAGGASKIRCNFASDKTGHILTHTCLDDALKNGVKFLMDHHMLDLSIEDGHCEGVVLRNIRTGDIAPVRAKSVVLATGGYTRVFWNRTSTPYIATGDGAAAVLRAGLAFKDPEMLQFHPTGVCHGGTLITEAARGEGGILLNNLGERFMKRYVPNKMELAPRDIVARSIETEIREGRAFGHDMEAYVLLDVTHLGKEKIMRDLPQIRHIGMLFENMDLVEKPIAIRPTAHYSMGGIHVTSIDTMATPAPGLFAAGEASCVSIHGANRLGGNSLCDATVTGRIAGINAAEYAAKADFGKGKRLNDLTLKWTSHFKEITSSGKGNDNDMYALREEMGAANWYNMGIFRTESKLLALADKHAEFQARYEAIRIPNANPVFNTAYTEYVELGNLLLASRAALMGATARKESRGSHFREDYLKRDDANFLKHSMVTMDESGKMHLDWKDVVVGQFKIEERKY</sequence>
<name>A0A1D7TI47_9BACT</name>
<dbReference type="KEGG" id="shal:SHALO_0898"/>
<dbReference type="PROSITE" id="PS51318">
    <property type="entry name" value="TAT"/>
    <property type="match status" value="1"/>
</dbReference>
<dbReference type="NCBIfam" id="TIGR01812">
    <property type="entry name" value="sdhA_frdA_Gneg"/>
    <property type="match status" value="1"/>
</dbReference>
<feature type="binding site" evidence="11">
    <location>
        <position position="426"/>
    </location>
    <ligand>
        <name>substrate</name>
    </ligand>
</feature>
<comment type="cofactor">
    <cofactor evidence="1 11">
        <name>FAD</name>
        <dbReference type="ChEBI" id="CHEBI:57692"/>
    </cofactor>
</comment>
<gene>
    <name evidence="14" type="ORF">SHALO_0898</name>
</gene>
<comment type="subcellular location">
    <subcellularLocation>
        <location evidence="2">Membrane</location>
        <topology evidence="2">Peripheral membrane protein</topology>
    </subcellularLocation>
</comment>
<dbReference type="InterPro" id="IPR053593">
    <property type="entry name" value="FAD-oxidoreductase_2/FRD/SDH"/>
</dbReference>
<dbReference type="SUPFAM" id="SSF56425">
    <property type="entry name" value="Succinate dehydrogenase/fumarate reductase flavoprotein, catalytic domain"/>
    <property type="match status" value="1"/>
</dbReference>
<evidence type="ECO:0000256" key="7">
    <source>
        <dbReference type="ARBA" id="ARBA00022982"/>
    </source>
</evidence>